<evidence type="ECO:0000313" key="2">
    <source>
        <dbReference type="EMBL" id="RHH74036.1"/>
    </source>
</evidence>
<feature type="transmembrane region" description="Helical" evidence="1">
    <location>
        <begin position="68"/>
        <end position="86"/>
    </location>
</feature>
<comment type="caution">
    <text evidence="2">The sequence shown here is derived from an EMBL/GenBank/DDBJ whole genome shotgun (WGS) entry which is preliminary data.</text>
</comment>
<organism evidence="2 3">
    <name type="scientific">Parabacteroides merdae</name>
    <dbReference type="NCBI Taxonomy" id="46503"/>
    <lineage>
        <taxon>Bacteria</taxon>
        <taxon>Pseudomonadati</taxon>
        <taxon>Bacteroidota</taxon>
        <taxon>Bacteroidia</taxon>
        <taxon>Bacteroidales</taxon>
        <taxon>Tannerellaceae</taxon>
        <taxon>Parabacteroides</taxon>
    </lineage>
</organism>
<dbReference type="AlphaFoldDB" id="A0A414XJI8"/>
<keyword evidence="1" id="KW-0812">Transmembrane</keyword>
<keyword evidence="2" id="KW-0808">Transferase</keyword>
<evidence type="ECO:0000256" key="1">
    <source>
        <dbReference type="SAM" id="Phobius"/>
    </source>
</evidence>
<name>A0A414XJI8_9BACT</name>
<dbReference type="Proteomes" id="UP000283732">
    <property type="component" value="Unassembled WGS sequence"/>
</dbReference>
<sequence length="170" mass="19341">MIWLIVISILIIAAYTTAVCVKQKGVPYSISATFYAIEHKGWFRFTMWASPMVLMPAILEVSKPGTEFLAYLALAGMIVVGCFPDYKADKFQHRGHIAGAMMAILFSQIWVSLNLWPMLFVWLTYIGYAALNIAKEKEGTFWYKLYQSKPMFWIEISSLVAAYLCVLICI</sequence>
<proteinExistence type="predicted"/>
<protein>
    <submittedName>
        <fullName evidence="2">Glycosyl transferase</fullName>
    </submittedName>
</protein>
<reference evidence="2 3" key="1">
    <citation type="submission" date="2018-08" db="EMBL/GenBank/DDBJ databases">
        <title>A genome reference for cultivated species of the human gut microbiota.</title>
        <authorList>
            <person name="Zou Y."/>
            <person name="Xue W."/>
            <person name="Luo G."/>
        </authorList>
    </citation>
    <scope>NUCLEOTIDE SEQUENCE [LARGE SCALE GENOMIC DNA]</scope>
    <source>
        <strain evidence="2 3">AM16-50</strain>
    </source>
</reference>
<keyword evidence="1" id="KW-1133">Transmembrane helix</keyword>
<feature type="transmembrane region" description="Helical" evidence="1">
    <location>
        <begin position="151"/>
        <end position="169"/>
    </location>
</feature>
<evidence type="ECO:0000313" key="3">
    <source>
        <dbReference type="Proteomes" id="UP000283732"/>
    </source>
</evidence>
<feature type="transmembrane region" description="Helical" evidence="1">
    <location>
        <begin position="98"/>
        <end position="131"/>
    </location>
</feature>
<dbReference type="GO" id="GO:0016740">
    <property type="term" value="F:transferase activity"/>
    <property type="evidence" value="ECO:0007669"/>
    <property type="project" value="UniProtKB-KW"/>
</dbReference>
<gene>
    <name evidence="2" type="ORF">DW191_19250</name>
</gene>
<accession>A0A414XJI8</accession>
<dbReference type="RefSeq" id="WP_122291638.1">
    <property type="nucleotide sequence ID" value="NZ_QRKC01000015.1"/>
</dbReference>
<dbReference type="EMBL" id="QRKC01000015">
    <property type="protein sequence ID" value="RHH74036.1"/>
    <property type="molecule type" value="Genomic_DNA"/>
</dbReference>
<keyword evidence="1" id="KW-0472">Membrane</keyword>